<protein>
    <submittedName>
        <fullName evidence="2">Uncharacterized protein</fullName>
    </submittedName>
</protein>
<feature type="transmembrane region" description="Helical" evidence="1">
    <location>
        <begin position="77"/>
        <end position="96"/>
    </location>
</feature>
<dbReference type="EMBL" id="JBBPBM010000041">
    <property type="protein sequence ID" value="KAK8524373.1"/>
    <property type="molecule type" value="Genomic_DNA"/>
</dbReference>
<organism evidence="2 3">
    <name type="scientific">Hibiscus sabdariffa</name>
    <name type="common">roselle</name>
    <dbReference type="NCBI Taxonomy" id="183260"/>
    <lineage>
        <taxon>Eukaryota</taxon>
        <taxon>Viridiplantae</taxon>
        <taxon>Streptophyta</taxon>
        <taxon>Embryophyta</taxon>
        <taxon>Tracheophyta</taxon>
        <taxon>Spermatophyta</taxon>
        <taxon>Magnoliopsida</taxon>
        <taxon>eudicotyledons</taxon>
        <taxon>Gunneridae</taxon>
        <taxon>Pentapetalae</taxon>
        <taxon>rosids</taxon>
        <taxon>malvids</taxon>
        <taxon>Malvales</taxon>
        <taxon>Malvaceae</taxon>
        <taxon>Malvoideae</taxon>
        <taxon>Hibiscus</taxon>
    </lineage>
</organism>
<evidence type="ECO:0000313" key="3">
    <source>
        <dbReference type="Proteomes" id="UP001472677"/>
    </source>
</evidence>
<evidence type="ECO:0000313" key="2">
    <source>
        <dbReference type="EMBL" id="KAK8524373.1"/>
    </source>
</evidence>
<keyword evidence="1" id="KW-1133">Transmembrane helix</keyword>
<evidence type="ECO:0000256" key="1">
    <source>
        <dbReference type="SAM" id="Phobius"/>
    </source>
</evidence>
<proteinExistence type="predicted"/>
<feature type="transmembrane region" description="Helical" evidence="1">
    <location>
        <begin position="52"/>
        <end position="71"/>
    </location>
</feature>
<accession>A0ABR2CVH7</accession>
<keyword evidence="3" id="KW-1185">Reference proteome</keyword>
<comment type="caution">
    <text evidence="2">The sequence shown here is derived from an EMBL/GenBank/DDBJ whole genome shotgun (WGS) entry which is preliminary data.</text>
</comment>
<feature type="transmembrane region" description="Helical" evidence="1">
    <location>
        <begin position="12"/>
        <end position="32"/>
    </location>
</feature>
<name>A0ABR2CVH7_9ROSI</name>
<reference evidence="2 3" key="1">
    <citation type="journal article" date="2024" name="G3 (Bethesda)">
        <title>Genome assembly of Hibiscus sabdariffa L. provides insights into metabolisms of medicinal natural products.</title>
        <authorList>
            <person name="Kim T."/>
        </authorList>
    </citation>
    <scope>NUCLEOTIDE SEQUENCE [LARGE SCALE GENOMIC DNA]</scope>
    <source>
        <strain evidence="2">TK-2024</strain>
        <tissue evidence="2">Old leaves</tissue>
    </source>
</reference>
<keyword evidence="1" id="KW-0472">Membrane</keyword>
<sequence length="145" mass="16319">MHGIIPMKPCGVAYWAVSLFQIPLVIGFAAWILCLKEPITYQGSNKHEVNKFIFPLVALMARGLGGVFGIGGNSSYLFVHGVLLIHNVCFPILIVGHGADRHRARIFIHLFCRVAESNKGVRESIPNRVLDRYRDSSERHFDDYL</sequence>
<keyword evidence="1" id="KW-0812">Transmembrane</keyword>
<dbReference type="Proteomes" id="UP001472677">
    <property type="component" value="Unassembled WGS sequence"/>
</dbReference>
<gene>
    <name evidence="2" type="ORF">V6N12_029239</name>
</gene>